<dbReference type="AlphaFoldDB" id="A0A1Q2CHR8"/>
<dbReference type="STRING" id="1610493.RPIT_13315"/>
<sequence>MVSRRALLLGAATVPLAGCSRLASTEPGPDWMPDRIGGCRTPDALTSFSTVGGAPLVYEVTGVAQSFRADPRFVELLDAWAADWVSLSGLGPLRRITTYGAFVDKCDSWHAAGRAFDFGVLEHDGGTVSCRYDQFGEDPAQLRRYWQLSASLAKWFTYTLTYRYNEQHHNHIHVDNGISGYDETGFAQRSRVQVMVVQGVVRHVFGLDAPFSGSYDGATRDAVREIQRSLGITDPLRRAPGWQAFLDAAVRG</sequence>
<organism evidence="3 4">
    <name type="scientific">Tessaracoccus flavus</name>
    <dbReference type="NCBI Taxonomy" id="1610493"/>
    <lineage>
        <taxon>Bacteria</taxon>
        <taxon>Bacillati</taxon>
        <taxon>Actinomycetota</taxon>
        <taxon>Actinomycetes</taxon>
        <taxon>Propionibacteriales</taxon>
        <taxon>Propionibacteriaceae</taxon>
        <taxon>Tessaracoccus</taxon>
    </lineage>
</organism>
<feature type="chain" id="PRO_5039683031" description="Extensin-like C-terminal domain-containing protein" evidence="1">
    <location>
        <begin position="18"/>
        <end position="252"/>
    </location>
</feature>
<feature type="signal peptide" evidence="1">
    <location>
        <begin position="1"/>
        <end position="17"/>
    </location>
</feature>
<keyword evidence="4" id="KW-1185">Reference proteome</keyword>
<proteinExistence type="predicted"/>
<protein>
    <recommendedName>
        <fullName evidence="2">Extensin-like C-terminal domain-containing protein</fullName>
    </recommendedName>
</protein>
<evidence type="ECO:0000313" key="4">
    <source>
        <dbReference type="Proteomes" id="UP000188324"/>
    </source>
</evidence>
<evidence type="ECO:0000256" key="1">
    <source>
        <dbReference type="SAM" id="SignalP"/>
    </source>
</evidence>
<feature type="domain" description="Extensin-like C-terminal" evidence="2">
    <location>
        <begin position="108"/>
        <end position="176"/>
    </location>
</feature>
<dbReference type="InterPro" id="IPR009683">
    <property type="entry name" value="Extensin-like_C"/>
</dbReference>
<dbReference type="KEGG" id="tfl:RPIT_13315"/>
<evidence type="ECO:0000259" key="2">
    <source>
        <dbReference type="Pfam" id="PF06904"/>
    </source>
</evidence>
<keyword evidence="1" id="KW-0732">Signal</keyword>
<gene>
    <name evidence="3" type="ORF">RPIT_13315</name>
</gene>
<accession>A0A1Q2CHR8</accession>
<dbReference type="OrthoDB" id="3667437at2"/>
<name>A0A1Q2CHR8_9ACTN</name>
<reference evidence="3 4" key="1">
    <citation type="journal article" date="2016" name="Int. J. Syst. Evol. Microbiol.">
        <title>Tessaracoccus flavus sp. nov., isolated from the drainage system of a lindane-producing factory.</title>
        <authorList>
            <person name="Kumari R."/>
            <person name="Singh P."/>
            <person name="Schumann P."/>
            <person name="Lal R."/>
        </authorList>
    </citation>
    <scope>NUCLEOTIDE SEQUENCE [LARGE SCALE GENOMIC DNA]</scope>
    <source>
        <strain evidence="3 4">RP1T</strain>
    </source>
</reference>
<dbReference type="EMBL" id="CP019605">
    <property type="protein sequence ID" value="AQP45668.1"/>
    <property type="molecule type" value="Genomic_DNA"/>
</dbReference>
<dbReference type="RefSeq" id="WP_077343877.1">
    <property type="nucleotide sequence ID" value="NZ_CP019605.1"/>
</dbReference>
<dbReference type="Pfam" id="PF06904">
    <property type="entry name" value="Extensin-like_C"/>
    <property type="match status" value="1"/>
</dbReference>
<dbReference type="Proteomes" id="UP000188324">
    <property type="component" value="Chromosome"/>
</dbReference>
<evidence type="ECO:0000313" key="3">
    <source>
        <dbReference type="EMBL" id="AQP45668.1"/>
    </source>
</evidence>